<evidence type="ECO:0000313" key="3">
    <source>
        <dbReference type="Proteomes" id="UP001447188"/>
    </source>
</evidence>
<dbReference type="Proteomes" id="UP001447188">
    <property type="component" value="Unassembled WGS sequence"/>
</dbReference>
<dbReference type="EMBL" id="JBBBZM010000070">
    <property type="protein sequence ID" value="KAL0635419.1"/>
    <property type="molecule type" value="Genomic_DNA"/>
</dbReference>
<gene>
    <name evidence="2" type="ORF">Q9L58_005627</name>
</gene>
<feature type="region of interest" description="Disordered" evidence="1">
    <location>
        <begin position="1"/>
        <end position="46"/>
    </location>
</feature>
<name>A0ABR3GHK9_9PEZI</name>
<evidence type="ECO:0000256" key="1">
    <source>
        <dbReference type="SAM" id="MobiDB-lite"/>
    </source>
</evidence>
<evidence type="ECO:0000313" key="2">
    <source>
        <dbReference type="EMBL" id="KAL0635419.1"/>
    </source>
</evidence>
<organism evidence="2 3">
    <name type="scientific">Discina gigas</name>
    <dbReference type="NCBI Taxonomy" id="1032678"/>
    <lineage>
        <taxon>Eukaryota</taxon>
        <taxon>Fungi</taxon>
        <taxon>Dikarya</taxon>
        <taxon>Ascomycota</taxon>
        <taxon>Pezizomycotina</taxon>
        <taxon>Pezizomycetes</taxon>
        <taxon>Pezizales</taxon>
        <taxon>Discinaceae</taxon>
        <taxon>Discina</taxon>
    </lineage>
</organism>
<reference evidence="2 3" key="1">
    <citation type="submission" date="2024-02" db="EMBL/GenBank/DDBJ databases">
        <title>Discinaceae phylogenomics.</title>
        <authorList>
            <person name="Dirks A.C."/>
            <person name="James T.Y."/>
        </authorList>
    </citation>
    <scope>NUCLEOTIDE SEQUENCE [LARGE SCALE GENOMIC DNA]</scope>
    <source>
        <strain evidence="2 3">ACD0624</strain>
    </source>
</reference>
<protein>
    <submittedName>
        <fullName evidence="2">Uncharacterized protein</fullName>
    </submittedName>
</protein>
<comment type="caution">
    <text evidence="2">The sequence shown here is derived from an EMBL/GenBank/DDBJ whole genome shotgun (WGS) entry which is preliminary data.</text>
</comment>
<keyword evidence="3" id="KW-1185">Reference proteome</keyword>
<accession>A0ABR3GHK9</accession>
<sequence>MTSSADTRHLRQHNLMPPTTRFNGRFRASPGRRGQKSPGRKDGFDGQCDCTVCQESGANWEVVARSLSAYERVMTTDQQAGKAWSEKLDKLINTLGTTEVAKPRPGTVEIAKPVQNKP</sequence>
<proteinExistence type="predicted"/>